<evidence type="ECO:0000313" key="3">
    <source>
        <dbReference type="Proteomes" id="UP000271031"/>
    </source>
</evidence>
<feature type="signal peptide" evidence="1">
    <location>
        <begin position="1"/>
        <end position="18"/>
    </location>
</feature>
<evidence type="ECO:0000256" key="1">
    <source>
        <dbReference type="SAM" id="SignalP"/>
    </source>
</evidence>
<name>A0A3M8DUA1_9BACL</name>
<keyword evidence="1" id="KW-0732">Signal</keyword>
<organism evidence="2 3">
    <name type="scientific">Brevibacillus fluminis</name>
    <dbReference type="NCBI Taxonomy" id="511487"/>
    <lineage>
        <taxon>Bacteria</taxon>
        <taxon>Bacillati</taxon>
        <taxon>Bacillota</taxon>
        <taxon>Bacilli</taxon>
        <taxon>Bacillales</taxon>
        <taxon>Paenibacillaceae</taxon>
        <taxon>Brevibacillus</taxon>
    </lineage>
</organism>
<reference evidence="2 3" key="1">
    <citation type="submission" date="2018-10" db="EMBL/GenBank/DDBJ databases">
        <title>Phylogenomics of Brevibacillus.</title>
        <authorList>
            <person name="Dunlap C."/>
        </authorList>
    </citation>
    <scope>NUCLEOTIDE SEQUENCE [LARGE SCALE GENOMIC DNA]</scope>
    <source>
        <strain evidence="2 3">JCM 15716</strain>
    </source>
</reference>
<sequence length="549" mass="58991">MKRSLQFMLATGLAVVVAATGMEIPQAFGATTTSTAAQAKGAACSIKVVRSKTAEGPVVASGSTQLLPNENGRIYFYASQRGDWAMMDQSGKQVDQGVRQSFVSNPLPNGKYTLTFTPKDTKCGTWSTTINVESVTIYQGAAGSGQKIAPKQIVNVTELPANLQFTASYPGQWTVGGINETVYETKTFQFTVPAQFAGLSIPVTYVPNGGDDDSSTQFFIQAGGKQNSSSSGTPSDFDMDVVSQINANSTPTEEKEGLAQNASVTIYQNSLYKLWVTPNAEAFIKDRVEYQEADPGFWTVNNVLATNDHLNWNDTALNLASYGAGTYKVMYLSKTDATRQWTGTIQIVKDAKPASSRGSCDPVESGSAPAAQKLSLQTDKGAILPNGGTVTVSTQAELADYRALKLTGTHAVKTGMQKINKDNVKTNIHYVHVPKLEWVSEPLTFGEQHEYSGGRISSANRVEVRYNNTVLASLVPSTGDDDEEVDGETALNVAALIAKNGNKAGNYTINIENTLSNLTCGYEENADSYDKVLGTNTMKQTYTMTITLK</sequence>
<dbReference type="RefSeq" id="WP_122916931.1">
    <property type="nucleotide sequence ID" value="NZ_RHHQ01000006.1"/>
</dbReference>
<keyword evidence="3" id="KW-1185">Reference proteome</keyword>
<feature type="chain" id="PRO_5038621347" evidence="1">
    <location>
        <begin position="19"/>
        <end position="549"/>
    </location>
</feature>
<evidence type="ECO:0000313" key="2">
    <source>
        <dbReference type="EMBL" id="RNB91079.1"/>
    </source>
</evidence>
<proteinExistence type="predicted"/>
<dbReference type="EMBL" id="RHHQ01000006">
    <property type="protein sequence ID" value="RNB91079.1"/>
    <property type="molecule type" value="Genomic_DNA"/>
</dbReference>
<dbReference type="Proteomes" id="UP000271031">
    <property type="component" value="Unassembled WGS sequence"/>
</dbReference>
<comment type="caution">
    <text evidence="2">The sequence shown here is derived from an EMBL/GenBank/DDBJ whole genome shotgun (WGS) entry which is preliminary data.</text>
</comment>
<accession>A0A3M8DUA1</accession>
<dbReference type="OrthoDB" id="2460454at2"/>
<dbReference type="AlphaFoldDB" id="A0A3M8DUA1"/>
<protein>
    <submittedName>
        <fullName evidence="2">Uncharacterized protein</fullName>
    </submittedName>
</protein>
<gene>
    <name evidence="2" type="ORF">EDM56_05685</name>
</gene>